<accession>A0A0G1YCV5</accession>
<evidence type="ECO:0000313" key="2">
    <source>
        <dbReference type="Proteomes" id="UP000034588"/>
    </source>
</evidence>
<dbReference type="Gene3D" id="3.30.565.10">
    <property type="entry name" value="Histidine kinase-like ATPase, C-terminal domain"/>
    <property type="match status" value="1"/>
</dbReference>
<sequence>MKTEVEDRTLVTSGVTSVSVFGISKAAETHIMTILRDTLYTDKILAPLREYSTNAWDAHRSIGKDDLPIRVTLPTPLNPTLMIRDWGPGMSEEVVLYTYTQYGDSTKRETNNEAGNYGIGAKSAFAYSDSFTVTSWHGGFKKIYSAVLDESNAGIMQKLHEEPCGDETGIEVQMPVKPKDIEHFEARAVKLFKYFKPLPDINIIIPELRKFSIGTPYGYLDKNDHSTGWTAVMGPIPYKLDLNQIESLLQDEELYGSLRKLCGVLYFDIGEVQTATSREELRYSDYTIKAVVSKIRQMYEHYIESLITLVSSSDNSNFHRRLEVSTTCKGFGIRLSKQYQKWTIQSVPLYTEANKPKTFTISNIQNNSQSVIVDTRTTLYIKNEVKSIKGYGLGDYACIVTPIAPDPVDFKVLREELDKYVKEANLDGVPITDISTVLWAKENTYTTVRTKSGKVRCGPINPVYRARCFEYNPGVRGDKFSDSWEIVTRIPSKNDVFVILDKFEVCGLDFIRMYRDDASIMKSIGLKMPGVYGYKTTEKKPVSGIDCIGKHYRDWRVEWAKETMTAMNLGSLYNDMARVKSTKDSLPHNVRHYPASIEKRFAKLLGRAHPLYLVVREYTQLERTINKNETLAPLVEHIRGIINDKTVVPPIGIIDTMKKYPMLHKLHKGGFSIFSDGEQELVNCAVEYIKLIDSLTEIGSENVEYYI</sequence>
<name>A0A0G1YCV5_9BACT</name>
<proteinExistence type="predicted"/>
<protein>
    <submittedName>
        <fullName evidence="1">RIIA protein</fullName>
    </submittedName>
</protein>
<dbReference type="Pfam" id="PF13589">
    <property type="entry name" value="HATPase_c_3"/>
    <property type="match status" value="1"/>
</dbReference>
<gene>
    <name evidence="1" type="ORF">UY48_C0009G0015</name>
</gene>
<organism evidence="1 2">
    <name type="scientific">Candidatus Gottesmanbacteria bacterium GW2011_GWB1_49_7</name>
    <dbReference type="NCBI Taxonomy" id="1618448"/>
    <lineage>
        <taxon>Bacteria</taxon>
        <taxon>Candidatus Gottesmaniibacteriota</taxon>
    </lineage>
</organism>
<comment type="caution">
    <text evidence="1">The sequence shown here is derived from an EMBL/GenBank/DDBJ whole genome shotgun (WGS) entry which is preliminary data.</text>
</comment>
<evidence type="ECO:0000313" key="1">
    <source>
        <dbReference type="EMBL" id="KKW12782.1"/>
    </source>
</evidence>
<dbReference type="Proteomes" id="UP000034588">
    <property type="component" value="Unassembled WGS sequence"/>
</dbReference>
<dbReference type="EMBL" id="LCQD01000009">
    <property type="protein sequence ID" value="KKW12782.1"/>
    <property type="molecule type" value="Genomic_DNA"/>
</dbReference>
<dbReference type="AlphaFoldDB" id="A0A0G1YCV5"/>
<reference evidence="1 2" key="1">
    <citation type="journal article" date="2015" name="Nature">
        <title>rRNA introns, odd ribosomes, and small enigmatic genomes across a large radiation of phyla.</title>
        <authorList>
            <person name="Brown C.T."/>
            <person name="Hug L.A."/>
            <person name="Thomas B.C."/>
            <person name="Sharon I."/>
            <person name="Castelle C.J."/>
            <person name="Singh A."/>
            <person name="Wilkins M.J."/>
            <person name="Williams K.H."/>
            <person name="Banfield J.F."/>
        </authorList>
    </citation>
    <scope>NUCLEOTIDE SEQUENCE [LARGE SCALE GENOMIC DNA]</scope>
</reference>
<dbReference type="InterPro" id="IPR036890">
    <property type="entry name" value="HATPase_C_sf"/>
</dbReference>
<dbReference type="SUPFAM" id="SSF55874">
    <property type="entry name" value="ATPase domain of HSP90 chaperone/DNA topoisomerase II/histidine kinase"/>
    <property type="match status" value="1"/>
</dbReference>